<keyword evidence="4" id="KW-1003">Cell membrane</keyword>
<evidence type="ECO:0000313" key="11">
    <source>
        <dbReference type="Proteomes" id="UP001596043"/>
    </source>
</evidence>
<feature type="transmembrane region" description="Helical" evidence="9">
    <location>
        <begin position="221"/>
        <end position="245"/>
    </location>
</feature>
<evidence type="ECO:0000256" key="9">
    <source>
        <dbReference type="SAM" id="Phobius"/>
    </source>
</evidence>
<keyword evidence="11" id="KW-1185">Reference proteome</keyword>
<keyword evidence="6" id="KW-0029">Amino-acid transport</keyword>
<evidence type="ECO:0000256" key="1">
    <source>
        <dbReference type="ARBA" id="ARBA00004651"/>
    </source>
</evidence>
<dbReference type="InterPro" id="IPR004685">
    <property type="entry name" value="Brnchd-chn_aa_trnsp_Livcs"/>
</dbReference>
<feature type="transmembrane region" description="Helical" evidence="9">
    <location>
        <begin position="364"/>
        <end position="387"/>
    </location>
</feature>
<reference evidence="11" key="1">
    <citation type="journal article" date="2019" name="Int. J. Syst. Evol. Microbiol.">
        <title>The Global Catalogue of Microorganisms (GCM) 10K type strain sequencing project: providing services to taxonomists for standard genome sequencing and annotation.</title>
        <authorList>
            <consortium name="The Broad Institute Genomics Platform"/>
            <consortium name="The Broad Institute Genome Sequencing Center for Infectious Disease"/>
            <person name="Wu L."/>
            <person name="Ma J."/>
        </authorList>
    </citation>
    <scope>NUCLEOTIDE SEQUENCE [LARGE SCALE GENOMIC DNA]</scope>
    <source>
        <strain evidence="11">YJ-61-S</strain>
    </source>
</reference>
<keyword evidence="3" id="KW-0813">Transport</keyword>
<feature type="transmembrane region" description="Helical" evidence="9">
    <location>
        <begin position="399"/>
        <end position="420"/>
    </location>
</feature>
<evidence type="ECO:0000256" key="7">
    <source>
        <dbReference type="ARBA" id="ARBA00022989"/>
    </source>
</evidence>
<feature type="transmembrane region" description="Helical" evidence="9">
    <location>
        <begin position="274"/>
        <end position="295"/>
    </location>
</feature>
<evidence type="ECO:0000256" key="6">
    <source>
        <dbReference type="ARBA" id="ARBA00022970"/>
    </source>
</evidence>
<sequence>MRFSKQTFVTAFALFSLFFGAGNLIFPAFLGYNAGDGWLMVSIGFVLSAVVIPILAIYGHAKLQGTMMDFGKKVSPTFAFIYSLVVYVISVSFPSPRTASVTYELAIEPYLKPTFEMSSWQFSTVYFLLVLVFALNRSKVMDIIGKFLTPGILIILGSIVCIGFFGEYEPLRASIYVSNLTSGILEGYQTFDAIGGVLVGGVLVISLSLKGVSKEESKSVIAKAGLLAGLGFVFMYVGMIALGAYNSGTLDINNRTELLNLLSYNTLGSIGRTALGVLVALACFTTAVGIVTGTADFFKGLFNDSRKAYIITAVISSVLGVVMGQLDVNAIIVVAFPALMLIYPITIALILLNAIPEKYASALVFKAVVVVTIVCSIPDFFSTIGFADAVQPIQEFLPFGTVTLGWLLPALFAFVLVNLIQYKRKES</sequence>
<dbReference type="EMBL" id="JBHSFV010000010">
    <property type="protein sequence ID" value="MFC4635408.1"/>
    <property type="molecule type" value="Genomic_DNA"/>
</dbReference>
<evidence type="ECO:0000256" key="8">
    <source>
        <dbReference type="ARBA" id="ARBA00023136"/>
    </source>
</evidence>
<evidence type="ECO:0000313" key="10">
    <source>
        <dbReference type="EMBL" id="MFC4635408.1"/>
    </source>
</evidence>
<evidence type="ECO:0000256" key="2">
    <source>
        <dbReference type="ARBA" id="ARBA00008540"/>
    </source>
</evidence>
<dbReference type="Pfam" id="PF05525">
    <property type="entry name" value="Branch_AA_trans"/>
    <property type="match status" value="1"/>
</dbReference>
<feature type="transmembrane region" description="Helical" evidence="9">
    <location>
        <begin position="307"/>
        <end position="324"/>
    </location>
</feature>
<comment type="similarity">
    <text evidence="2">Belongs to the branched chain amino acid transporter family.</text>
</comment>
<dbReference type="NCBIfam" id="TIGR00796">
    <property type="entry name" value="livcs"/>
    <property type="match status" value="1"/>
</dbReference>
<dbReference type="PANTHER" id="PTHR30588">
    <property type="entry name" value="BRANCHED-CHAIN AMINO ACID TRANSPORT SYSTEM 2 CARRIER PROTEIN"/>
    <property type="match status" value="1"/>
</dbReference>
<protein>
    <submittedName>
        <fullName evidence="10">Branched-chain amino acid transport system II carrier protein</fullName>
    </submittedName>
</protein>
<comment type="subcellular location">
    <subcellularLocation>
        <location evidence="1">Cell membrane</location>
        <topology evidence="1">Multi-pass membrane protein</topology>
    </subcellularLocation>
</comment>
<dbReference type="PANTHER" id="PTHR30588:SF0">
    <property type="entry name" value="BRANCHED-CHAIN AMINO ACID PERMEASE BRNQ"/>
    <property type="match status" value="1"/>
</dbReference>
<evidence type="ECO:0000256" key="4">
    <source>
        <dbReference type="ARBA" id="ARBA00022475"/>
    </source>
</evidence>
<keyword evidence="5 9" id="KW-0812">Transmembrane</keyword>
<dbReference type="Proteomes" id="UP001596043">
    <property type="component" value="Unassembled WGS sequence"/>
</dbReference>
<keyword evidence="8 9" id="KW-0472">Membrane</keyword>
<evidence type="ECO:0000256" key="3">
    <source>
        <dbReference type="ARBA" id="ARBA00022448"/>
    </source>
</evidence>
<organism evidence="10 11">
    <name type="scientific">Dokdonia ponticola</name>
    <dbReference type="NCBI Taxonomy" id="2041041"/>
    <lineage>
        <taxon>Bacteria</taxon>
        <taxon>Pseudomonadati</taxon>
        <taxon>Bacteroidota</taxon>
        <taxon>Flavobacteriia</taxon>
        <taxon>Flavobacteriales</taxon>
        <taxon>Flavobacteriaceae</taxon>
        <taxon>Dokdonia</taxon>
    </lineage>
</organism>
<feature type="transmembrane region" description="Helical" evidence="9">
    <location>
        <begin position="37"/>
        <end position="58"/>
    </location>
</feature>
<keyword evidence="7 9" id="KW-1133">Transmembrane helix</keyword>
<comment type="caution">
    <text evidence="10">The sequence shown here is derived from an EMBL/GenBank/DDBJ whole genome shotgun (WGS) entry which is preliminary data.</text>
</comment>
<name>A0ABV9HZQ5_9FLAO</name>
<accession>A0ABV9HZQ5</accession>
<evidence type="ECO:0000256" key="5">
    <source>
        <dbReference type="ARBA" id="ARBA00022692"/>
    </source>
</evidence>
<proteinExistence type="inferred from homology"/>
<feature type="transmembrane region" description="Helical" evidence="9">
    <location>
        <begin position="147"/>
        <end position="168"/>
    </location>
</feature>
<gene>
    <name evidence="10" type="primary">brnQ</name>
    <name evidence="10" type="ORF">ACFO3O_15975</name>
</gene>
<dbReference type="RefSeq" id="WP_379980596.1">
    <property type="nucleotide sequence ID" value="NZ_JBHSFV010000010.1"/>
</dbReference>
<feature type="transmembrane region" description="Helical" evidence="9">
    <location>
        <begin position="79"/>
        <end position="97"/>
    </location>
</feature>
<feature type="transmembrane region" description="Helical" evidence="9">
    <location>
        <begin position="330"/>
        <end position="352"/>
    </location>
</feature>
<feature type="transmembrane region" description="Helical" evidence="9">
    <location>
        <begin position="188"/>
        <end position="209"/>
    </location>
</feature>
<feature type="transmembrane region" description="Helical" evidence="9">
    <location>
        <begin position="117"/>
        <end position="135"/>
    </location>
</feature>